<keyword evidence="8 19" id="KW-0479">Metal-binding</keyword>
<evidence type="ECO:0000256" key="2">
    <source>
        <dbReference type="ARBA" id="ARBA00005270"/>
    </source>
</evidence>
<keyword evidence="23" id="KW-1185">Reference proteome</keyword>
<feature type="transmembrane region" description="Helical" evidence="20">
    <location>
        <begin position="126"/>
        <end position="146"/>
    </location>
</feature>
<evidence type="ECO:0000256" key="17">
    <source>
        <dbReference type="ARBA" id="ARBA00047540"/>
    </source>
</evidence>
<dbReference type="GO" id="GO:0005524">
    <property type="term" value="F:ATP binding"/>
    <property type="evidence" value="ECO:0007669"/>
    <property type="project" value="UniProtKB-UniRule"/>
</dbReference>
<evidence type="ECO:0000256" key="1">
    <source>
        <dbReference type="ARBA" id="ARBA00004651"/>
    </source>
</evidence>
<dbReference type="GO" id="GO:0005829">
    <property type="term" value="C:cytosol"/>
    <property type="evidence" value="ECO:0007669"/>
    <property type="project" value="TreeGrafter"/>
</dbReference>
<evidence type="ECO:0000256" key="5">
    <source>
        <dbReference type="ARBA" id="ARBA00022598"/>
    </source>
</evidence>
<keyword evidence="7 20" id="KW-0812">Transmembrane</keyword>
<evidence type="ECO:0000256" key="6">
    <source>
        <dbReference type="ARBA" id="ARBA00022679"/>
    </source>
</evidence>
<keyword evidence="20" id="KW-0472">Membrane</keyword>
<keyword evidence="4" id="KW-1003">Cell membrane</keyword>
<evidence type="ECO:0000256" key="11">
    <source>
        <dbReference type="ARBA" id="ARBA00022989"/>
    </source>
</evidence>
<keyword evidence="13 19" id="KW-0030">Aminoacyl-tRNA synthetase</keyword>
<dbReference type="Pfam" id="PF01336">
    <property type="entry name" value="tRNA_anti-codon"/>
    <property type="match status" value="1"/>
</dbReference>
<evidence type="ECO:0000256" key="3">
    <source>
        <dbReference type="ARBA" id="ARBA00009968"/>
    </source>
</evidence>
<dbReference type="InterPro" id="IPR031553">
    <property type="entry name" value="tRNA-synt_2_TM"/>
</dbReference>
<feature type="domain" description="Aminoacyl-transfer RNA synthetases class-II family profile" evidence="21">
    <location>
        <begin position="789"/>
        <end position="1106"/>
    </location>
</feature>
<name>A0A0L6CP25_9MICO</name>
<dbReference type="NCBIfam" id="NF001756">
    <property type="entry name" value="PRK00484.1"/>
    <property type="match status" value="1"/>
</dbReference>
<feature type="transmembrane region" description="Helical" evidence="20">
    <location>
        <begin position="158"/>
        <end position="180"/>
    </location>
</feature>
<dbReference type="InterPro" id="IPR006195">
    <property type="entry name" value="aa-tRNA-synth_II"/>
</dbReference>
<dbReference type="PROSITE" id="PS50862">
    <property type="entry name" value="AA_TRNA_LIGASE_II"/>
    <property type="match status" value="1"/>
</dbReference>
<gene>
    <name evidence="19 22" type="primary">lysS</name>
    <name evidence="22" type="ORF">VV01_13805</name>
</gene>
<accession>A0A0L6CP25</accession>
<comment type="similarity">
    <text evidence="2">In the N-terminal section; belongs to the LPG synthetase family.</text>
</comment>
<evidence type="ECO:0000256" key="10">
    <source>
        <dbReference type="ARBA" id="ARBA00022840"/>
    </source>
</evidence>
<feature type="transmembrane region" description="Helical" evidence="20">
    <location>
        <begin position="51"/>
        <end position="68"/>
    </location>
</feature>
<dbReference type="PANTHER" id="PTHR42918:SF15">
    <property type="entry name" value="LYSINE--TRNA LIGASE, CHLOROPLASTIC_MITOCHONDRIAL"/>
    <property type="match status" value="1"/>
</dbReference>
<evidence type="ECO:0000256" key="9">
    <source>
        <dbReference type="ARBA" id="ARBA00022741"/>
    </source>
</evidence>
<dbReference type="EC" id="6.1.1.6" evidence="19"/>
<comment type="cofactor">
    <cofactor evidence="19">
        <name>Mg(2+)</name>
        <dbReference type="ChEBI" id="CHEBI:18420"/>
    </cofactor>
    <text evidence="19">Binds 3 Mg(2+) ions per subunit.</text>
</comment>
<comment type="caution">
    <text evidence="22">The sequence shown here is derived from an EMBL/GenBank/DDBJ whole genome shotgun (WGS) entry which is preliminary data.</text>
</comment>
<dbReference type="Proteomes" id="UP000037397">
    <property type="component" value="Unassembled WGS sequence"/>
</dbReference>
<evidence type="ECO:0000256" key="8">
    <source>
        <dbReference type="ARBA" id="ARBA00022723"/>
    </source>
</evidence>
<dbReference type="Pfam" id="PF16995">
    <property type="entry name" value="tRNA-synt_2_TM"/>
    <property type="match status" value="1"/>
</dbReference>
<dbReference type="SUPFAM" id="SSF55681">
    <property type="entry name" value="Class II aaRS and biotin synthetases"/>
    <property type="match status" value="1"/>
</dbReference>
<dbReference type="GO" id="GO:0000287">
    <property type="term" value="F:magnesium ion binding"/>
    <property type="evidence" value="ECO:0007669"/>
    <property type="project" value="UniProtKB-UniRule"/>
</dbReference>
<feature type="transmembrane region" description="Helical" evidence="20">
    <location>
        <begin position="13"/>
        <end position="31"/>
    </location>
</feature>
<dbReference type="InterPro" id="IPR004364">
    <property type="entry name" value="Aa-tRNA-synt_II"/>
</dbReference>
<keyword evidence="5 19" id="KW-0436">Ligase</keyword>
<dbReference type="GO" id="GO:0046677">
    <property type="term" value="P:response to antibiotic"/>
    <property type="evidence" value="ECO:0007669"/>
    <property type="project" value="UniProtKB-KW"/>
</dbReference>
<protein>
    <recommendedName>
        <fullName evidence="19">Lysine--tRNA ligase</fullName>
        <ecNumber evidence="19">6.1.1.6</ecNumber>
    </recommendedName>
    <alternativeName>
        <fullName evidence="19">Lysyl-tRNA synthetase</fullName>
        <shortName evidence="19">LysRS</shortName>
    </alternativeName>
</protein>
<dbReference type="Gene3D" id="2.40.50.140">
    <property type="entry name" value="Nucleic acid-binding proteins"/>
    <property type="match status" value="1"/>
</dbReference>
<dbReference type="GO" id="GO:0006629">
    <property type="term" value="P:lipid metabolic process"/>
    <property type="evidence" value="ECO:0007669"/>
    <property type="project" value="UniProtKB-KW"/>
</dbReference>
<dbReference type="HAMAP" id="MF_00252">
    <property type="entry name" value="Lys_tRNA_synth_class2"/>
    <property type="match status" value="1"/>
</dbReference>
<comment type="subunit">
    <text evidence="19">Homodimer.</text>
</comment>
<evidence type="ECO:0000259" key="21">
    <source>
        <dbReference type="PROSITE" id="PS50862"/>
    </source>
</evidence>
<evidence type="ECO:0000256" key="15">
    <source>
        <dbReference type="ARBA" id="ARBA00023268"/>
    </source>
</evidence>
<feature type="binding site" evidence="19">
    <location>
        <position position="1026"/>
    </location>
    <ligand>
        <name>Mg(2+)</name>
        <dbReference type="ChEBI" id="CHEBI:18420"/>
        <label>2</label>
    </ligand>
</feature>
<comment type="catalytic activity">
    <reaction evidence="17">
        <text>L-lysyl-tRNA(Lys) + a 1,2-diacyl-sn-glycero-3-phospho-(1'-sn-glycerol) = a 1,2-diacyl-sn-glycero-3-phospho-1'-(3'-O-L-lysyl)-sn-glycerol + tRNA(Lys)</text>
        <dbReference type="Rhea" id="RHEA:10668"/>
        <dbReference type="Rhea" id="RHEA-COMP:9696"/>
        <dbReference type="Rhea" id="RHEA-COMP:9697"/>
        <dbReference type="ChEBI" id="CHEBI:64716"/>
        <dbReference type="ChEBI" id="CHEBI:75792"/>
        <dbReference type="ChEBI" id="CHEBI:78442"/>
        <dbReference type="ChEBI" id="CHEBI:78529"/>
        <dbReference type="EC" id="2.3.2.3"/>
    </reaction>
</comment>
<reference evidence="23" key="1">
    <citation type="submission" date="2015-03" db="EMBL/GenBank/DDBJ databases">
        <title>Luteipulveratus halotolerans sp. nov., a novel actinobacterium (Dermacoccaceae) from Sarawak, Malaysia.</title>
        <authorList>
            <person name="Juboi H."/>
            <person name="Basik A."/>
            <person name="Shamsul S.S."/>
            <person name="Arnold P."/>
            <person name="Schmitt E.K."/>
            <person name="Sanglier J.-J."/>
            <person name="Yeo T."/>
        </authorList>
    </citation>
    <scope>NUCLEOTIDE SEQUENCE [LARGE SCALE GENOMIC DNA]</scope>
    <source>
        <strain evidence="23">C296001</strain>
    </source>
</reference>
<dbReference type="GO" id="GO:0004824">
    <property type="term" value="F:lysine-tRNA ligase activity"/>
    <property type="evidence" value="ECO:0007669"/>
    <property type="project" value="UniProtKB-UniRule"/>
</dbReference>
<dbReference type="GO" id="GO:0005886">
    <property type="term" value="C:plasma membrane"/>
    <property type="evidence" value="ECO:0007669"/>
    <property type="project" value="UniProtKB-SubCell"/>
</dbReference>
<dbReference type="PATRIC" id="fig|1631356.3.peg.2720"/>
<evidence type="ECO:0000256" key="13">
    <source>
        <dbReference type="ARBA" id="ARBA00023146"/>
    </source>
</evidence>
<dbReference type="InterPro" id="IPR004365">
    <property type="entry name" value="NA-bd_OB_tRNA"/>
</dbReference>
<dbReference type="InterPro" id="IPR044136">
    <property type="entry name" value="Lys-tRNA-ligase_II_N"/>
</dbReference>
<evidence type="ECO:0000256" key="20">
    <source>
        <dbReference type="SAM" id="Phobius"/>
    </source>
</evidence>
<keyword evidence="15" id="KW-0511">Multifunctional enzyme</keyword>
<evidence type="ECO:0000256" key="14">
    <source>
        <dbReference type="ARBA" id="ARBA00023251"/>
    </source>
</evidence>
<keyword evidence="9 19" id="KW-0547">Nucleotide-binding</keyword>
<dbReference type="SUPFAM" id="SSF50249">
    <property type="entry name" value="Nucleic acid-binding proteins"/>
    <property type="match status" value="1"/>
</dbReference>
<comment type="catalytic activity">
    <reaction evidence="18 19">
        <text>tRNA(Lys) + L-lysine + ATP = L-lysyl-tRNA(Lys) + AMP + diphosphate</text>
        <dbReference type="Rhea" id="RHEA:20792"/>
        <dbReference type="Rhea" id="RHEA-COMP:9696"/>
        <dbReference type="Rhea" id="RHEA-COMP:9697"/>
        <dbReference type="ChEBI" id="CHEBI:30616"/>
        <dbReference type="ChEBI" id="CHEBI:32551"/>
        <dbReference type="ChEBI" id="CHEBI:33019"/>
        <dbReference type="ChEBI" id="CHEBI:78442"/>
        <dbReference type="ChEBI" id="CHEBI:78529"/>
        <dbReference type="ChEBI" id="CHEBI:456215"/>
        <dbReference type="EC" id="6.1.1.6"/>
    </reaction>
</comment>
<dbReference type="Pfam" id="PF09924">
    <property type="entry name" value="LPG_synthase_C"/>
    <property type="match status" value="1"/>
</dbReference>
<keyword evidence="10 19" id="KW-0067">ATP-binding</keyword>
<keyword evidence="19" id="KW-0648">Protein biosynthesis</keyword>
<dbReference type="GO" id="GO:0050071">
    <property type="term" value="F:phosphatidylglycerol lysyltransferase activity"/>
    <property type="evidence" value="ECO:0007669"/>
    <property type="project" value="UniProtKB-EC"/>
</dbReference>
<dbReference type="PANTHER" id="PTHR42918">
    <property type="entry name" value="LYSYL-TRNA SYNTHETASE"/>
    <property type="match status" value="1"/>
</dbReference>
<keyword evidence="19" id="KW-0460">Magnesium</keyword>
<dbReference type="GO" id="GO:0006430">
    <property type="term" value="P:lysyl-tRNA aminoacylation"/>
    <property type="evidence" value="ECO:0007669"/>
    <property type="project" value="UniProtKB-UniRule"/>
</dbReference>
<dbReference type="InterPro" id="IPR024320">
    <property type="entry name" value="LPG_synthase_C"/>
</dbReference>
<evidence type="ECO:0000256" key="4">
    <source>
        <dbReference type="ARBA" id="ARBA00022475"/>
    </source>
</evidence>
<keyword evidence="11 20" id="KW-1133">Transmembrane helix</keyword>
<dbReference type="PRINTS" id="PR00982">
    <property type="entry name" value="TRNASYNTHLYS"/>
</dbReference>
<evidence type="ECO:0000313" key="22">
    <source>
        <dbReference type="EMBL" id="KNX39477.1"/>
    </source>
</evidence>
<dbReference type="InterPro" id="IPR018149">
    <property type="entry name" value="Lys-tRNA-synth_II_C"/>
</dbReference>
<sequence length="1108" mass="121392">MPAPSGAERIAQWLGRVLLLAALWSLISIPIKHRGIPAVVSDLFEMLNIPAEPSLFVVALLLAWSGAVRRRFRAAHLVTVVVMGLSVAEQVRWIVKVIASPGFPENPFHGFARVWWDWRNELPLNLIALVVGVAVLVIAWSARPAFTARLTPGSRRTAAVVLVCGLAISMAVTSALTFVFPRTLDGPLEKLAWSLRSVFGITTPPDEPGFRGHLGHHWIYSCAGVLSAGALVLAILVLWRSGRSGQHQDAEEELAVRRLLLQYGESDSLGYFATRRDKSVVFAPDGQAAVTYRVEGSVSVASADPIGRHSSWPGAVEAWLAECRRHGWYAAVLSSSEEGTRHYVDAGLKAFALGDEAIIDVDRFRLRGRSMRPVRQAVTRISRAGYTTQVRRHADLSQDELQQIADLAQAWRGDETERGFSMALNRLADPADGRCALITAHDKDGRIRGFLSFVPWGARGLSLDLMRRDRAAENGLNEFMVARLVEAAPSIGVRRISLNFAVFRNVFSSADQLGAGPVTRLTDAFLSFASRFYQLETLYRANDKYHPQWVPRLLCYDPALTVARAGIAMGVAEGFLPLVGPRFLVGPKVSDVQPPRDEPGFVQQVLRQEEQLLTPVAPVTTSSEQQRVRQDKLRRWEAAGQEGYPAGVRRTHRVAQVRAAYPSPAPGTRTADVVAVAGRIRALRDLGGVAFAVLEDEAVRIQVMITRDETPAPARQGWDEVVDLGDLVSVTGTVAASRTGELSVLMESWELAGKCLSPVPDLHATLSDDARARQRALDLIVTPGSVEALRLRSAGVRALRDAFGRREYAEVETPVLQAVHGGAAARPFRTHINAYDMDLYLRIAPELYLKRLCVGGMQRVFELGRNFRNVGVDATHNPEFTSLEAYQAYADYSTMRELTREVLLEVATAVNGRPVARRPEGEVDLDVPWPVLTVHEAVSRATGVRLTSASTAEEVAVVCRSHSVAAAPGTSAGRLVVELYEALVEKQTTFPTFYTDFPLETSPLTRRHRSDPALAERWDLVAFGAEIGTAYSELTDPVDQRRRLTEQSMAASAGDLEAMQLDEAFLQALEYAMPPTGGLGLGVDRVIMMLLGTGIRSTLAFPFVRPNA</sequence>
<dbReference type="InterPro" id="IPR002313">
    <property type="entry name" value="Lys-tRNA-ligase_II"/>
</dbReference>
<evidence type="ECO:0000256" key="19">
    <source>
        <dbReference type="HAMAP-Rule" id="MF_00252"/>
    </source>
</evidence>
<evidence type="ECO:0000256" key="12">
    <source>
        <dbReference type="ARBA" id="ARBA00023098"/>
    </source>
</evidence>
<comment type="subcellular location">
    <subcellularLocation>
        <location evidence="1">Cell membrane</location>
        <topology evidence="1">Multi-pass membrane protein</topology>
    </subcellularLocation>
    <subcellularLocation>
        <location evidence="19">Cytoplasm</location>
    </subcellularLocation>
</comment>
<keyword evidence="12" id="KW-0443">Lipid metabolism</keyword>
<evidence type="ECO:0000256" key="7">
    <source>
        <dbReference type="ARBA" id="ARBA00022692"/>
    </source>
</evidence>
<evidence type="ECO:0000256" key="16">
    <source>
        <dbReference type="ARBA" id="ARBA00024681"/>
    </source>
</evidence>
<dbReference type="NCBIfam" id="TIGR00499">
    <property type="entry name" value="lysS_bact"/>
    <property type="match status" value="1"/>
</dbReference>
<evidence type="ECO:0000256" key="18">
    <source>
        <dbReference type="ARBA" id="ARBA00048573"/>
    </source>
</evidence>
<feature type="binding site" evidence="19">
    <location>
        <position position="1019"/>
    </location>
    <ligand>
        <name>Mg(2+)</name>
        <dbReference type="ChEBI" id="CHEBI:18420"/>
        <label>1</label>
    </ligand>
</feature>
<dbReference type="InterPro" id="IPR012340">
    <property type="entry name" value="NA-bd_OB-fold"/>
</dbReference>
<dbReference type="EMBL" id="LAIR01000002">
    <property type="protein sequence ID" value="KNX39477.1"/>
    <property type="molecule type" value="Genomic_DNA"/>
</dbReference>
<keyword evidence="19" id="KW-0963">Cytoplasm</keyword>
<keyword evidence="6" id="KW-0808">Transferase</keyword>
<dbReference type="AlphaFoldDB" id="A0A0L6CP25"/>
<evidence type="ECO:0000313" key="23">
    <source>
        <dbReference type="Proteomes" id="UP000037397"/>
    </source>
</evidence>
<dbReference type="GO" id="GO:0000049">
    <property type="term" value="F:tRNA binding"/>
    <property type="evidence" value="ECO:0007669"/>
    <property type="project" value="TreeGrafter"/>
</dbReference>
<dbReference type="Gene3D" id="3.30.930.10">
    <property type="entry name" value="Bira Bifunctional Protein, Domain 2"/>
    <property type="match status" value="1"/>
</dbReference>
<keyword evidence="14" id="KW-0046">Antibiotic resistance</keyword>
<organism evidence="22 23">
    <name type="scientific">Luteipulveratus halotolerans</name>
    <dbReference type="NCBI Taxonomy" id="1631356"/>
    <lineage>
        <taxon>Bacteria</taxon>
        <taxon>Bacillati</taxon>
        <taxon>Actinomycetota</taxon>
        <taxon>Actinomycetes</taxon>
        <taxon>Micrococcales</taxon>
        <taxon>Dermacoccaceae</taxon>
        <taxon>Luteipulveratus</taxon>
    </lineage>
</organism>
<feature type="binding site" evidence="19">
    <location>
        <position position="1026"/>
    </location>
    <ligand>
        <name>Mg(2+)</name>
        <dbReference type="ChEBI" id="CHEBI:18420"/>
        <label>1</label>
    </ligand>
</feature>
<comment type="similarity">
    <text evidence="19">Belongs to the class-II aminoacyl-tRNA synthetase family.</text>
</comment>
<comment type="function">
    <text evidence="16">Catalyzes the production of L-lysyl-tRNA(Lys)transfer and the transfer of a lysyl group from L-lysyl-tRNA(Lys) to membrane-bound phosphatidylglycerol (PG), which produces lysylphosphatidylglycerol (LPG), one of the components of the bacterial membrane with a positive net charge. LPG synthesis contributes to the resistance to cationic antimicrobial peptides (CAMPs) and likely protects M.tuberculosis against the CAMPs produced by competiting microorganisms (bacteriocins). In fact, the modification of anionic phosphatidylglycerol with positively charged L-lysine results in repulsion of the peptides.</text>
</comment>
<dbReference type="STRING" id="1631356.VV01_13805"/>
<proteinExistence type="inferred from homology"/>
<dbReference type="NCBIfam" id="NF002821">
    <property type="entry name" value="PRK02983.1"/>
    <property type="match status" value="1"/>
</dbReference>
<feature type="transmembrane region" description="Helical" evidence="20">
    <location>
        <begin position="218"/>
        <end position="239"/>
    </location>
</feature>
<comment type="similarity">
    <text evidence="3">In the C-terminal section; belongs to the class-II aminoacyl-tRNA synthetase family.</text>
</comment>
<dbReference type="Pfam" id="PF00152">
    <property type="entry name" value="tRNA-synt_2"/>
    <property type="match status" value="1"/>
</dbReference>
<dbReference type="InterPro" id="IPR045864">
    <property type="entry name" value="aa-tRNA-synth_II/BPL/LPL"/>
</dbReference>
<dbReference type="CDD" id="cd04322">
    <property type="entry name" value="LysRS_N"/>
    <property type="match status" value="1"/>
</dbReference>